<sequence length="200" mass="22760">MEIFRSSSVIPALKIMLLKRCHCLWIQTANALLRMTDALESFAREADTFGTHTIPVGRFELISRPDSKLFQDMTGVSLGGELIRNLLEEAARWLPPLMAFEDAWQSCGSLCLHIPNDLSESVAREPLHFTFDLAEALRPFHLIVHNASIRDMVDVYPVHDLTFDLVPASKEKWDRRLEEHRSGGRIHRGMVQSVGNDYGY</sequence>
<reference evidence="1 2" key="1">
    <citation type="submission" date="2017-06" db="EMBL/GenBank/DDBJ databases">
        <title>Global population genomics of the pathogenic fungus Cryptococcus neoformans var. grubii.</title>
        <authorList>
            <person name="Cuomo C."/>
            <person name="Litvintseva A."/>
            <person name="Chen Y."/>
            <person name="Young S."/>
            <person name="Zeng Q."/>
            <person name="Chapman S."/>
            <person name="Gujja S."/>
            <person name="Saif S."/>
            <person name="Birren B."/>
        </authorList>
    </citation>
    <scope>NUCLEOTIDE SEQUENCE [LARGE SCALE GENOMIC DNA]</scope>
    <source>
        <strain evidence="1 2">Tu259-1</strain>
    </source>
</reference>
<gene>
    <name evidence="1" type="ORF">C361_04227</name>
</gene>
<dbReference type="EMBL" id="AMKT01000050">
    <property type="protein sequence ID" value="OXG19284.1"/>
    <property type="molecule type" value="Genomic_DNA"/>
</dbReference>
<proteinExistence type="predicted"/>
<dbReference type="AlphaFoldDB" id="A0A854QBR0"/>
<dbReference type="Proteomes" id="UP000199727">
    <property type="component" value="Unassembled WGS sequence"/>
</dbReference>
<dbReference type="OrthoDB" id="10319822at2759"/>
<evidence type="ECO:0000313" key="2">
    <source>
        <dbReference type="Proteomes" id="UP000199727"/>
    </source>
</evidence>
<comment type="caution">
    <text evidence="1">The sequence shown here is derived from an EMBL/GenBank/DDBJ whole genome shotgun (WGS) entry which is preliminary data.</text>
</comment>
<name>A0A854QBR0_CRYNE</name>
<evidence type="ECO:0000313" key="1">
    <source>
        <dbReference type="EMBL" id="OXG19284.1"/>
    </source>
</evidence>
<organism evidence="1 2">
    <name type="scientific">Cryptococcus neoformans Tu259-1</name>
    <dbReference type="NCBI Taxonomy" id="1230072"/>
    <lineage>
        <taxon>Eukaryota</taxon>
        <taxon>Fungi</taxon>
        <taxon>Dikarya</taxon>
        <taxon>Basidiomycota</taxon>
        <taxon>Agaricomycotina</taxon>
        <taxon>Tremellomycetes</taxon>
        <taxon>Tremellales</taxon>
        <taxon>Cryptococcaceae</taxon>
        <taxon>Cryptococcus</taxon>
        <taxon>Cryptococcus neoformans species complex</taxon>
    </lineage>
</organism>
<protein>
    <submittedName>
        <fullName evidence="1">Uncharacterized protein</fullName>
    </submittedName>
</protein>
<accession>A0A854QBR0</accession>